<keyword evidence="1" id="KW-1185">Reference proteome</keyword>
<name>A0AC58TJ45_TOBAC</name>
<organism evidence="1 2">
    <name type="scientific">Nicotiana tabacum</name>
    <name type="common">Common tobacco</name>
    <dbReference type="NCBI Taxonomy" id="4097"/>
    <lineage>
        <taxon>Eukaryota</taxon>
        <taxon>Viridiplantae</taxon>
        <taxon>Streptophyta</taxon>
        <taxon>Embryophyta</taxon>
        <taxon>Tracheophyta</taxon>
        <taxon>Spermatophyta</taxon>
        <taxon>Magnoliopsida</taxon>
        <taxon>eudicotyledons</taxon>
        <taxon>Gunneridae</taxon>
        <taxon>Pentapetalae</taxon>
        <taxon>asterids</taxon>
        <taxon>lamiids</taxon>
        <taxon>Solanales</taxon>
        <taxon>Solanaceae</taxon>
        <taxon>Nicotianoideae</taxon>
        <taxon>Nicotianeae</taxon>
        <taxon>Nicotiana</taxon>
    </lineage>
</organism>
<evidence type="ECO:0000313" key="1">
    <source>
        <dbReference type="Proteomes" id="UP000790787"/>
    </source>
</evidence>
<reference evidence="1" key="1">
    <citation type="journal article" date="2014" name="Nat. Commun.">
        <title>The tobacco genome sequence and its comparison with those of tomato and potato.</title>
        <authorList>
            <person name="Sierro N."/>
            <person name="Battey J.N."/>
            <person name="Ouadi S."/>
            <person name="Bakaher N."/>
            <person name="Bovet L."/>
            <person name="Willig A."/>
            <person name="Goepfert S."/>
            <person name="Peitsch M.C."/>
            <person name="Ivanov N.V."/>
        </authorList>
    </citation>
    <scope>NUCLEOTIDE SEQUENCE [LARGE SCALE GENOMIC DNA]</scope>
</reference>
<dbReference type="Proteomes" id="UP000790787">
    <property type="component" value="Chromosome 20"/>
</dbReference>
<reference evidence="2" key="2">
    <citation type="submission" date="2025-08" db="UniProtKB">
        <authorList>
            <consortium name="RefSeq"/>
        </authorList>
    </citation>
    <scope>IDENTIFICATION</scope>
    <source>
        <tissue evidence="2">Leaf</tissue>
    </source>
</reference>
<accession>A0AC58TJ45</accession>
<proteinExistence type="predicted"/>
<sequence length="335" mass="37855">MEQLREEDQVSMTIENPEMLLSSDSEAESSSNPRLEHNFRLFKTNGMIKLEENNKEHGLIKSGFITCMGPLAKQVEVVAIHKNSCSTLLGKARLEAFRIFSEAVREKCNGNANIKYAWFGSSKEEIGNIISHGFSTTTEPKSGECFGIGVYLYPANFDGVLSAVEDENGLRHMLLCRVILGNTEEIAAGSTQSQPTSEEFDSGVDNIVAPTTYTIWASHMNSHIFPNFLVSFRCPNYLLGSSKIRKVPLKPTPRIKFPDLLRALSKFLHPSRMASISKYYEDFQRSKITKLVLVRKLRQIAGDTSLRAVMKLYPHKVQLQYRHYLNNLVQLLNME</sequence>
<evidence type="ECO:0000313" key="2">
    <source>
        <dbReference type="RefSeq" id="XP_075097238.1"/>
    </source>
</evidence>
<gene>
    <name evidence="2" type="primary">LOC107805106</name>
</gene>
<protein>
    <submittedName>
        <fullName evidence="2">Inactive poly [ADP-ribose] polymerase SRO2 isoform X1</fullName>
    </submittedName>
</protein>
<dbReference type="RefSeq" id="XP_075097238.1">
    <property type="nucleotide sequence ID" value="XM_075241137.1"/>
</dbReference>